<reference evidence="8" key="2">
    <citation type="journal article" date="2020" name="Genomics">
        <title>Comparative genomic analysis of eutherian interferon genes.</title>
        <authorList>
            <person name="Premzl M."/>
        </authorList>
    </citation>
    <scope>NUCLEOTIDE SEQUENCE</scope>
</reference>
<dbReference type="eggNOG" id="ENOG502T289">
    <property type="taxonomic scope" value="Eukaryota"/>
</dbReference>
<dbReference type="Proteomes" id="UP000007646">
    <property type="component" value="Unassembled WGS sequence"/>
</dbReference>
<dbReference type="GO" id="GO:0005615">
    <property type="term" value="C:extracellular space"/>
    <property type="evidence" value="ECO:0007669"/>
    <property type="project" value="UniProtKB-KW"/>
</dbReference>
<proteinExistence type="inferred from homology"/>
<organism evidence="9 10">
    <name type="scientific">Loxodonta africana</name>
    <name type="common">African elephant</name>
    <dbReference type="NCBI Taxonomy" id="9785"/>
    <lineage>
        <taxon>Eukaryota</taxon>
        <taxon>Metazoa</taxon>
        <taxon>Chordata</taxon>
        <taxon>Craniata</taxon>
        <taxon>Vertebrata</taxon>
        <taxon>Euteleostomi</taxon>
        <taxon>Mammalia</taxon>
        <taxon>Eutheria</taxon>
        <taxon>Afrotheria</taxon>
        <taxon>Proboscidea</taxon>
        <taxon>Elephantidae</taxon>
        <taxon>Loxodonta</taxon>
    </lineage>
</organism>
<dbReference type="PRINTS" id="PR00266">
    <property type="entry name" value="INTERFERONAB"/>
</dbReference>
<dbReference type="PANTHER" id="PTHR11691">
    <property type="entry name" value="TYPE I INTERFERON"/>
    <property type="match status" value="1"/>
</dbReference>
<keyword evidence="7" id="KW-0732">Signal</keyword>
<evidence type="ECO:0000256" key="7">
    <source>
        <dbReference type="SAM" id="SignalP"/>
    </source>
</evidence>
<evidence type="ECO:0000256" key="3">
    <source>
        <dbReference type="ARBA" id="ARBA00022525"/>
    </source>
</evidence>
<dbReference type="InterPro" id="IPR009079">
    <property type="entry name" value="4_helix_cytokine-like_core"/>
</dbReference>
<evidence type="ECO:0000256" key="5">
    <source>
        <dbReference type="ARBA" id="ARBA00023157"/>
    </source>
</evidence>
<evidence type="ECO:0000313" key="8">
    <source>
        <dbReference type="EMBL" id="CAB0000561.1"/>
    </source>
</evidence>
<evidence type="ECO:0000256" key="6">
    <source>
        <dbReference type="RuleBase" id="RU000436"/>
    </source>
</evidence>
<keyword evidence="5" id="KW-1015">Disulfide bond</keyword>
<dbReference type="SUPFAM" id="SSF47266">
    <property type="entry name" value="4-helical cytokines"/>
    <property type="match status" value="1"/>
</dbReference>
<dbReference type="Ensembl" id="ENSLAFT00000035768.1">
    <property type="protein sequence ID" value="ENSLAFP00000018829.1"/>
    <property type="gene ID" value="ENSLAFG00000025874.1"/>
</dbReference>
<dbReference type="InterPro" id="IPR000471">
    <property type="entry name" value="Interferon_alpha/beta/delta"/>
</dbReference>
<protein>
    <submittedName>
        <fullName evidence="8">Interferon 1BD5</fullName>
    </submittedName>
</protein>
<comment type="similarity">
    <text evidence="6">Belongs to the alpha/beta interferon family.</text>
</comment>
<dbReference type="SMART" id="SM00076">
    <property type="entry name" value="IFabd"/>
    <property type="match status" value="1"/>
</dbReference>
<dbReference type="PROSITE" id="PS00252">
    <property type="entry name" value="INTERFERON_A_B_D"/>
    <property type="match status" value="1"/>
</dbReference>
<dbReference type="HOGENOM" id="CLU_109427_0_0_1"/>
<dbReference type="CDD" id="cd00095">
    <property type="entry name" value="IFab"/>
    <property type="match status" value="1"/>
</dbReference>
<evidence type="ECO:0000256" key="1">
    <source>
        <dbReference type="ARBA" id="ARBA00004613"/>
    </source>
</evidence>
<keyword evidence="4 6" id="KW-0051">Antiviral defense</keyword>
<dbReference type="PANTHER" id="PTHR11691:SF37">
    <property type="entry name" value="INTERFERON OMEGA-1"/>
    <property type="match status" value="1"/>
</dbReference>
<reference evidence="9 10" key="1">
    <citation type="submission" date="2009-06" db="EMBL/GenBank/DDBJ databases">
        <title>The Genome Sequence of Loxodonta africana (African elephant).</title>
        <authorList>
            <person name="Di Palma F."/>
            <person name="Heiman D."/>
            <person name="Young S."/>
            <person name="Johnson J."/>
            <person name="Lander E.S."/>
            <person name="Lindblad-Toh K."/>
        </authorList>
    </citation>
    <scope>NUCLEOTIDE SEQUENCE [LARGE SCALE GENOMIC DNA]</scope>
    <source>
        <strain evidence="9 10">Isolate ISIS603380</strain>
    </source>
</reference>
<dbReference type="FunFam" id="1.20.1250.10:FF:000001">
    <property type="entry name" value="Interferon alpha"/>
    <property type="match status" value="1"/>
</dbReference>
<feature type="chain" id="PRO_5044732445" evidence="7">
    <location>
        <begin position="24"/>
        <end position="195"/>
    </location>
</feature>
<dbReference type="STRING" id="9785.ENSLAFP00000018829"/>
<dbReference type="OMA" id="QLERNIM"/>
<keyword evidence="10" id="KW-1185">Reference proteome</keyword>
<keyword evidence="3" id="KW-0964">Secreted</keyword>
<sequence length="195" mass="22255">MALLLSLLTALVVFSCGPAPSLGCDLPQNHTVASEKTVDLLDQMQRCPTFFCLDDRKDFRFPQEMVDGSQLQKAQAIAFLHEMLQQIFDLFRTMDSFAAWNTTLLNQLLNGLPEQQEDLETCFMQAMEEGKSALPIEGPALAVKEYFEGIRFYLKEKEYSDCAWEFVRVEIRRSFSSSTALQERLRRKDGDMSSS</sequence>
<dbReference type="RefSeq" id="XP_064146977.1">
    <property type="nucleotide sequence ID" value="XM_064290907.1"/>
</dbReference>
<feature type="signal peptide" evidence="7">
    <location>
        <begin position="1"/>
        <end position="23"/>
    </location>
</feature>
<dbReference type="GO" id="GO:0005126">
    <property type="term" value="F:cytokine receptor binding"/>
    <property type="evidence" value="ECO:0007669"/>
    <property type="project" value="InterPro"/>
</dbReference>
<evidence type="ECO:0000313" key="10">
    <source>
        <dbReference type="Proteomes" id="UP000007646"/>
    </source>
</evidence>
<dbReference type="OrthoDB" id="9833506at2759"/>
<gene>
    <name evidence="9" type="primary">LOC135232371</name>
    <name evidence="8" type="synonym">IF1BD5</name>
</gene>
<dbReference type="Gene3D" id="1.20.1250.10">
    <property type="match status" value="1"/>
</dbReference>
<name>G3TTC1_LOXAF</name>
<evidence type="ECO:0000256" key="2">
    <source>
        <dbReference type="ARBA" id="ARBA00022514"/>
    </source>
</evidence>
<comment type="subcellular location">
    <subcellularLocation>
        <location evidence="1">Secreted</location>
    </subcellularLocation>
</comment>
<evidence type="ECO:0000313" key="9">
    <source>
        <dbReference type="Ensembl" id="ENSLAFP00000018829.1"/>
    </source>
</evidence>
<dbReference type="AlphaFoldDB" id="G3TTC1"/>
<dbReference type="GeneTree" id="ENSGT01000000214430"/>
<reference evidence="9" key="3">
    <citation type="submission" date="2025-05" db="UniProtKB">
        <authorList>
            <consortium name="Ensembl"/>
        </authorList>
    </citation>
    <scope>IDENTIFICATION</scope>
    <source>
        <strain evidence="9">Isolate ISIS603380</strain>
    </source>
</reference>
<accession>G3TTC1</accession>
<dbReference type="GO" id="GO:0051607">
    <property type="term" value="P:defense response to virus"/>
    <property type="evidence" value="ECO:0007669"/>
    <property type="project" value="UniProtKB-KW"/>
</dbReference>
<dbReference type="Pfam" id="PF00143">
    <property type="entry name" value="Interferon"/>
    <property type="match status" value="1"/>
</dbReference>
<dbReference type="EMBL" id="LR761297">
    <property type="protein sequence ID" value="CAB0000561.1"/>
    <property type="molecule type" value="Genomic_DNA"/>
</dbReference>
<evidence type="ECO:0000256" key="4">
    <source>
        <dbReference type="ARBA" id="ARBA00023118"/>
    </source>
</evidence>
<dbReference type="GeneID" id="135232371"/>
<dbReference type="GO" id="GO:0005125">
    <property type="term" value="F:cytokine activity"/>
    <property type="evidence" value="ECO:0007669"/>
    <property type="project" value="UniProtKB-KW"/>
</dbReference>
<keyword evidence="2 6" id="KW-0202">Cytokine</keyword>